<proteinExistence type="inferred from homology"/>
<dbReference type="EMBL" id="JADCTT010000012">
    <property type="protein sequence ID" value="KAF9746071.1"/>
    <property type="molecule type" value="Genomic_DNA"/>
</dbReference>
<organism evidence="4 5">
    <name type="scientific">Bionectria ochroleuca</name>
    <name type="common">Gliocladium roseum</name>
    <dbReference type="NCBI Taxonomy" id="29856"/>
    <lineage>
        <taxon>Eukaryota</taxon>
        <taxon>Fungi</taxon>
        <taxon>Dikarya</taxon>
        <taxon>Ascomycota</taxon>
        <taxon>Pezizomycotina</taxon>
        <taxon>Sordariomycetes</taxon>
        <taxon>Hypocreomycetidae</taxon>
        <taxon>Hypocreales</taxon>
        <taxon>Bionectriaceae</taxon>
        <taxon>Clonostachys</taxon>
    </lineage>
</organism>
<dbReference type="GO" id="GO:0016651">
    <property type="term" value="F:oxidoreductase activity, acting on NAD(P)H"/>
    <property type="evidence" value="ECO:0007669"/>
    <property type="project" value="InterPro"/>
</dbReference>
<dbReference type="SUPFAM" id="SSF51735">
    <property type="entry name" value="NAD(P)-binding Rossmann-fold domains"/>
    <property type="match status" value="1"/>
</dbReference>
<evidence type="ECO:0000313" key="4">
    <source>
        <dbReference type="EMBL" id="KAF9746071.1"/>
    </source>
</evidence>
<sequence>MRALVLNTVDKSTTVQDVSEPEPGPKEILVRVRAVALNHVDFMNAVRPMAAQEKRVLGSDFAGEVAQVGKDLVGFDDPRAKIGVRVSGFVQGASSVNDRPGAFAEYVAIDYDLTWNIPDKVSFEEAASVSLGAVTAAQGVFERLQLPSPFSETGVSEQRSTREDEPISVFIYGASSSVGLYAAQLPPKHALLYDAPYSYDLLVDYRDPQWPEAVRKAAGGEGAQYAIDAISQGSTVEQTDSVIKSGGKFAIFRAPAAGNFDIAKLKTKPIFGAVWEALGVEVQYHGGVTIPANTKARAFGAALYKYLGSGVESGQIKLYPNPIRVMPGGLRKYPLMGLRCSVGVSSQ</sequence>
<evidence type="ECO:0000313" key="5">
    <source>
        <dbReference type="Proteomes" id="UP000616885"/>
    </source>
</evidence>
<evidence type="ECO:0000256" key="2">
    <source>
        <dbReference type="ARBA" id="ARBA00023002"/>
    </source>
</evidence>
<keyword evidence="2" id="KW-0560">Oxidoreductase</keyword>
<comment type="similarity">
    <text evidence="1">Belongs to the zinc-containing alcohol dehydrogenase family.</text>
</comment>
<dbReference type="InterPro" id="IPR036291">
    <property type="entry name" value="NAD(P)-bd_dom_sf"/>
</dbReference>
<comment type="caution">
    <text evidence="4">The sequence shown here is derived from an EMBL/GenBank/DDBJ whole genome shotgun (WGS) entry which is preliminary data.</text>
</comment>
<protein>
    <recommendedName>
        <fullName evidence="3">Enoyl reductase (ER) domain-containing protein</fullName>
    </recommendedName>
</protein>
<dbReference type="InterPro" id="IPR047122">
    <property type="entry name" value="Trans-enoyl_RdTase-like"/>
</dbReference>
<dbReference type="Gene3D" id="3.40.50.720">
    <property type="entry name" value="NAD(P)-binding Rossmann-like Domain"/>
    <property type="match status" value="1"/>
</dbReference>
<dbReference type="AlphaFoldDB" id="A0A8H7K8W4"/>
<dbReference type="SMART" id="SM00829">
    <property type="entry name" value="PKS_ER"/>
    <property type="match status" value="1"/>
</dbReference>
<dbReference type="CDD" id="cd08249">
    <property type="entry name" value="enoyl_reductase_like"/>
    <property type="match status" value="1"/>
</dbReference>
<dbReference type="Pfam" id="PF08240">
    <property type="entry name" value="ADH_N"/>
    <property type="match status" value="1"/>
</dbReference>
<dbReference type="PANTHER" id="PTHR45348">
    <property type="entry name" value="HYPOTHETICAL OXIDOREDUCTASE (EUROFUNG)"/>
    <property type="match status" value="1"/>
</dbReference>
<dbReference type="InterPro" id="IPR020843">
    <property type="entry name" value="ER"/>
</dbReference>
<feature type="domain" description="Enoyl reductase (ER)" evidence="3">
    <location>
        <begin position="8"/>
        <end position="318"/>
    </location>
</feature>
<dbReference type="SUPFAM" id="SSF50129">
    <property type="entry name" value="GroES-like"/>
    <property type="match status" value="1"/>
</dbReference>
<reference evidence="4" key="1">
    <citation type="submission" date="2020-10" db="EMBL/GenBank/DDBJ databases">
        <title>High-Quality Genome Resource of Clonostachys rosea strain S41 by Oxford Nanopore Long-Read Sequencing.</title>
        <authorList>
            <person name="Wang H."/>
        </authorList>
    </citation>
    <scope>NUCLEOTIDE SEQUENCE</scope>
    <source>
        <strain evidence="4">S41</strain>
    </source>
</reference>
<dbReference type="PANTHER" id="PTHR45348:SF7">
    <property type="entry name" value="ZINC BINDING OXIDOREDUCTASE, PUTATIVE-RELATED"/>
    <property type="match status" value="1"/>
</dbReference>
<accession>A0A8H7K8W4</accession>
<dbReference type="Gene3D" id="3.90.180.10">
    <property type="entry name" value="Medium-chain alcohol dehydrogenases, catalytic domain"/>
    <property type="match status" value="1"/>
</dbReference>
<dbReference type="InterPro" id="IPR011032">
    <property type="entry name" value="GroES-like_sf"/>
</dbReference>
<evidence type="ECO:0000256" key="1">
    <source>
        <dbReference type="ARBA" id="ARBA00008072"/>
    </source>
</evidence>
<name>A0A8H7K8W4_BIOOC</name>
<dbReference type="Proteomes" id="UP000616885">
    <property type="component" value="Unassembled WGS sequence"/>
</dbReference>
<evidence type="ECO:0000259" key="3">
    <source>
        <dbReference type="SMART" id="SM00829"/>
    </source>
</evidence>
<gene>
    <name evidence="4" type="ORF">IM811_004372</name>
</gene>
<dbReference type="InterPro" id="IPR013154">
    <property type="entry name" value="ADH-like_N"/>
</dbReference>